<name>A0A1W9KS99_9BURK</name>
<comment type="caution">
    <text evidence="1">The sequence shown here is derived from an EMBL/GenBank/DDBJ whole genome shotgun (WGS) entry which is preliminary data.</text>
</comment>
<sequence>MTDDIRWQQRLQSYQKALSRLQFAVDLSRERPLSDLEQQGLIQAFEFTHELAWNVMKDYLRSLGQETVIASRDSTRAAFAAGLIHSGEAWMDMIASRNLSPHTYNDDTAQLIVGKAANTYLSLLVDFADKMRAIADVENA</sequence>
<dbReference type="SUPFAM" id="SSF81593">
    <property type="entry name" value="Nucleotidyltransferase substrate binding subunit/domain"/>
    <property type="match status" value="1"/>
</dbReference>
<evidence type="ECO:0000313" key="2">
    <source>
        <dbReference type="Proteomes" id="UP000192505"/>
    </source>
</evidence>
<protein>
    <submittedName>
        <fullName evidence="1">Nucleotidyltransferase</fullName>
    </submittedName>
</protein>
<keyword evidence="1" id="KW-0808">Transferase</keyword>
<organism evidence="1 2">
    <name type="scientific">Rhodoferax ferrireducens</name>
    <dbReference type="NCBI Taxonomy" id="192843"/>
    <lineage>
        <taxon>Bacteria</taxon>
        <taxon>Pseudomonadati</taxon>
        <taxon>Pseudomonadota</taxon>
        <taxon>Betaproteobacteria</taxon>
        <taxon>Burkholderiales</taxon>
        <taxon>Comamonadaceae</taxon>
        <taxon>Rhodoferax</taxon>
    </lineage>
</organism>
<reference evidence="1 2" key="1">
    <citation type="submission" date="2017-01" db="EMBL/GenBank/DDBJ databases">
        <title>Novel large sulfur bacteria in the metagenomes of groundwater-fed chemosynthetic microbial mats in the Lake Huron basin.</title>
        <authorList>
            <person name="Sharrar A.M."/>
            <person name="Flood B.E."/>
            <person name="Bailey J.V."/>
            <person name="Jones D.S."/>
            <person name="Biddanda B."/>
            <person name="Ruberg S.A."/>
            <person name="Marcus D.N."/>
            <person name="Dick G.J."/>
        </authorList>
    </citation>
    <scope>NUCLEOTIDE SEQUENCE [LARGE SCALE GENOMIC DNA]</scope>
    <source>
        <strain evidence="1">A7</strain>
    </source>
</reference>
<evidence type="ECO:0000313" key="1">
    <source>
        <dbReference type="EMBL" id="OQW87251.1"/>
    </source>
</evidence>
<proteinExistence type="predicted"/>
<dbReference type="AlphaFoldDB" id="A0A1W9KS99"/>
<dbReference type="Pfam" id="PF08780">
    <property type="entry name" value="NTase_sub_bind"/>
    <property type="match status" value="1"/>
</dbReference>
<dbReference type="InterPro" id="IPR010235">
    <property type="entry name" value="HepT"/>
</dbReference>
<accession>A0A1W9KS99</accession>
<dbReference type="NCBIfam" id="TIGR01987">
    <property type="entry name" value="HI0074"/>
    <property type="match status" value="1"/>
</dbReference>
<dbReference type="Gene3D" id="1.20.120.330">
    <property type="entry name" value="Nucleotidyltransferases domain 2"/>
    <property type="match status" value="1"/>
</dbReference>
<gene>
    <name evidence="1" type="ORF">BWK72_13605</name>
</gene>
<dbReference type="GO" id="GO:0016740">
    <property type="term" value="F:transferase activity"/>
    <property type="evidence" value="ECO:0007669"/>
    <property type="project" value="UniProtKB-KW"/>
</dbReference>
<dbReference type="Proteomes" id="UP000192505">
    <property type="component" value="Unassembled WGS sequence"/>
</dbReference>
<dbReference type="EMBL" id="MTEI01000009">
    <property type="protein sequence ID" value="OQW87251.1"/>
    <property type="molecule type" value="Genomic_DNA"/>
</dbReference>